<feature type="transmembrane region" description="Helical" evidence="15">
    <location>
        <begin position="655"/>
        <end position="678"/>
    </location>
</feature>
<keyword evidence="11" id="KW-0325">Glycoprotein</keyword>
<evidence type="ECO:0000256" key="14">
    <source>
        <dbReference type="SAM" id="MobiDB-lite"/>
    </source>
</evidence>
<keyword evidence="12 13" id="KW-0807">Transducer</keyword>
<keyword evidence="5" id="KW-0967">Endosome</keyword>
<dbReference type="Proteomes" id="UP001166093">
    <property type="component" value="Unassembled WGS sequence"/>
</dbReference>
<keyword evidence="4 13" id="KW-0812">Transmembrane</keyword>
<feature type="non-terminal residue" evidence="17">
    <location>
        <position position="1"/>
    </location>
</feature>
<dbReference type="EMBL" id="JAAWVQ010122825">
    <property type="protein sequence ID" value="MBN3283019.1"/>
    <property type="molecule type" value="Genomic_DNA"/>
</dbReference>
<feature type="transmembrane region" description="Helical" evidence="15">
    <location>
        <begin position="406"/>
        <end position="430"/>
    </location>
</feature>
<accession>A0ABS2Y9A6</accession>
<dbReference type="InterPro" id="IPR000276">
    <property type="entry name" value="GPCR_Rhodpsn"/>
</dbReference>
<dbReference type="PRINTS" id="PR00645">
    <property type="entry name" value="CXCCHMKINER4"/>
</dbReference>
<reference evidence="17" key="1">
    <citation type="journal article" date="2021" name="Cell">
        <title>Tracing the genetic footprints of vertebrate landing in non-teleost ray-finned fishes.</title>
        <authorList>
            <person name="Bi X."/>
            <person name="Wang K."/>
            <person name="Yang L."/>
            <person name="Pan H."/>
            <person name="Jiang H."/>
            <person name="Wei Q."/>
            <person name="Fang M."/>
            <person name="Yu H."/>
            <person name="Zhu C."/>
            <person name="Cai Y."/>
            <person name="He Y."/>
            <person name="Gan X."/>
            <person name="Zeng H."/>
            <person name="Yu D."/>
            <person name="Zhu Y."/>
            <person name="Jiang H."/>
            <person name="Qiu Q."/>
            <person name="Yang H."/>
            <person name="Zhang Y.E."/>
            <person name="Wang W."/>
            <person name="Zhu M."/>
            <person name="He S."/>
            <person name="Zhang G."/>
        </authorList>
    </citation>
    <scope>NUCLEOTIDE SEQUENCE</scope>
    <source>
        <strain evidence="17">Pddl_001</strain>
    </source>
</reference>
<feature type="domain" description="G-protein coupled receptors family 1 profile" evidence="16">
    <location>
        <begin position="108"/>
        <end position="353"/>
    </location>
</feature>
<dbReference type="PROSITE" id="PS00237">
    <property type="entry name" value="G_PROTEIN_RECEP_F1_1"/>
    <property type="match status" value="2"/>
</dbReference>
<feature type="transmembrane region" description="Helical" evidence="15">
    <location>
        <begin position="96"/>
        <end position="117"/>
    </location>
</feature>
<dbReference type="InterPro" id="IPR050119">
    <property type="entry name" value="CCR1-9-like"/>
</dbReference>
<feature type="transmembrane region" description="Helical" evidence="15">
    <location>
        <begin position="167"/>
        <end position="185"/>
    </location>
</feature>
<dbReference type="InterPro" id="IPR001277">
    <property type="entry name" value="CXCR4/ACKR2"/>
</dbReference>
<evidence type="ECO:0000259" key="16">
    <source>
        <dbReference type="PROSITE" id="PS50262"/>
    </source>
</evidence>
<feature type="transmembrane region" description="Helical" evidence="15">
    <location>
        <begin position="442"/>
        <end position="463"/>
    </location>
</feature>
<comment type="subcellular location">
    <subcellularLocation>
        <location evidence="2">Cell membrane</location>
        <topology evidence="2">Multi-pass membrane protein</topology>
    </subcellularLocation>
    <subcellularLocation>
        <location evidence="1">Early endosome</location>
    </subcellularLocation>
</comment>
<keyword evidence="8 15" id="KW-0472">Membrane</keyword>
<feature type="non-terminal residue" evidence="17">
    <location>
        <position position="743"/>
    </location>
</feature>
<keyword evidence="18" id="KW-1185">Reference proteome</keyword>
<feature type="transmembrane region" description="Helical" evidence="15">
    <location>
        <begin position="518"/>
        <end position="541"/>
    </location>
</feature>
<dbReference type="CDD" id="cd14984">
    <property type="entry name" value="7tmA_Chemokine_R"/>
    <property type="match status" value="1"/>
</dbReference>
<organism evidence="17 18">
    <name type="scientific">Polyodon spathula</name>
    <name type="common">North American paddlefish</name>
    <name type="synonym">Squalus spathula</name>
    <dbReference type="NCBI Taxonomy" id="7913"/>
    <lineage>
        <taxon>Eukaryota</taxon>
        <taxon>Metazoa</taxon>
        <taxon>Chordata</taxon>
        <taxon>Craniata</taxon>
        <taxon>Vertebrata</taxon>
        <taxon>Euteleostomi</taxon>
        <taxon>Actinopterygii</taxon>
        <taxon>Chondrostei</taxon>
        <taxon>Acipenseriformes</taxon>
        <taxon>Polyodontidae</taxon>
        <taxon>Polyodon</taxon>
    </lineage>
</organism>
<evidence type="ECO:0000256" key="9">
    <source>
        <dbReference type="ARBA" id="ARBA00023157"/>
    </source>
</evidence>
<feature type="domain" description="G-protein coupled receptors family 1 profile" evidence="16">
    <location>
        <begin position="421"/>
        <end position="675"/>
    </location>
</feature>
<evidence type="ECO:0000256" key="6">
    <source>
        <dbReference type="ARBA" id="ARBA00022989"/>
    </source>
</evidence>
<comment type="caution">
    <text evidence="17">The sequence shown here is derived from an EMBL/GenBank/DDBJ whole genome shotgun (WGS) entry which is preliminary data.</text>
</comment>
<feature type="transmembrane region" description="Helical" evidence="15">
    <location>
        <begin position="247"/>
        <end position="270"/>
    </location>
</feature>
<feature type="transmembrane region" description="Helical" evidence="15">
    <location>
        <begin position="205"/>
        <end position="227"/>
    </location>
</feature>
<evidence type="ECO:0000256" key="12">
    <source>
        <dbReference type="ARBA" id="ARBA00023224"/>
    </source>
</evidence>
<comment type="similarity">
    <text evidence="13">Belongs to the G-protein coupled receptor 1 family.</text>
</comment>
<evidence type="ECO:0000256" key="11">
    <source>
        <dbReference type="ARBA" id="ARBA00023180"/>
    </source>
</evidence>
<keyword evidence="7 13" id="KW-0297">G-protein coupled receptor</keyword>
<keyword evidence="3" id="KW-1003">Cell membrane</keyword>
<feature type="transmembrane region" description="Helical" evidence="15">
    <location>
        <begin position="129"/>
        <end position="147"/>
    </location>
</feature>
<feature type="transmembrane region" description="Helical" evidence="15">
    <location>
        <begin position="469"/>
        <end position="497"/>
    </location>
</feature>
<keyword evidence="9" id="KW-1015">Disulfide bond</keyword>
<dbReference type="Pfam" id="PF00001">
    <property type="entry name" value="7tm_1"/>
    <property type="match status" value="2"/>
</dbReference>
<dbReference type="PANTHER" id="PTHR10489:SF947">
    <property type="entry name" value="C-X-C CHEMOKINE RECEPTOR TYPE 3-2"/>
    <property type="match status" value="1"/>
</dbReference>
<keyword evidence="6 15" id="KW-1133">Transmembrane helix</keyword>
<feature type="region of interest" description="Disordered" evidence="14">
    <location>
        <begin position="714"/>
        <end position="743"/>
    </location>
</feature>
<dbReference type="PANTHER" id="PTHR10489">
    <property type="entry name" value="CELL ADHESION MOLECULE"/>
    <property type="match status" value="1"/>
</dbReference>
<feature type="transmembrane region" description="Helical" evidence="15">
    <location>
        <begin position="611"/>
        <end position="628"/>
    </location>
</feature>
<evidence type="ECO:0000256" key="13">
    <source>
        <dbReference type="RuleBase" id="RU000688"/>
    </source>
</evidence>
<evidence type="ECO:0000256" key="15">
    <source>
        <dbReference type="SAM" id="Phobius"/>
    </source>
</evidence>
<sequence>MDNGQQFGEWLQLCAGISVLSLLLKEEGAVCAVMQGHLSQHRLSPHSDADTPRDSICKMLNETASTVSGPLSTHQPATWPYSECFSQSFRGVFHPLLYSLVFVLGLLGNGLVIAVLLQVNRNRNVTDTFILHLALADSLLVVTLPFWAAEAMHGWIFGTGLCKLAGFALKVNFYCGIFFLCCISLDRYLSIVREVRVSSRRKTKVVWASCVSVWALSIFISFPDLIFLKERKFKNISICFDESTIPWQVILSFRLIVRFIFPSAVMVFCYSKILRRLSRSQEHQKRKAMKVIQALVVVFFVCWTPYNVVILLDIFLRGGAPENKDHQRCYLYVARILSLNLGALHCCLNPILYTFVGDKFREKLCQLICFWDYYTYTDSYTDYPEPTYVDSEPCKLDSTWKINQSFIPAVYSLIFVLGLLGNLLVLAVVSRYKRRAFSLTDTFLVHLAVADLLLVLTLPFYAVQYASGWVFGSVACKITGWVFSVNLFTTVLLLACISFDRYLAIVHVVQLSWRQNSWYAHMACAAIWAVCSGLSVVDFYFHRVLKIKQLGGASVCMNDFDSQSADRWKTVLHMLNLVLGFALPLLVMLYCYIMIFRSLCNAPRLQKQKSLKVIVSIVAAFILCWAPYNALQLVEGLVRVEAIGRGCALEKALDVGILVTQSLGLAHCCLNPLLYAFVGVKFRKELARLFKSLGELCRHGRRFNSRHESSSSCSRLHRSRKNTNSRTFSSDNETSTTAYSVMF</sequence>
<feature type="transmembrane region" description="Helical" evidence="15">
    <location>
        <begin position="291"/>
        <end position="316"/>
    </location>
</feature>
<evidence type="ECO:0000256" key="7">
    <source>
        <dbReference type="ARBA" id="ARBA00023040"/>
    </source>
</evidence>
<name>A0ABS2Y9A6_POLSP</name>
<evidence type="ECO:0000256" key="3">
    <source>
        <dbReference type="ARBA" id="ARBA00022475"/>
    </source>
</evidence>
<proteinExistence type="inferred from homology"/>
<dbReference type="PROSITE" id="PS50262">
    <property type="entry name" value="G_PROTEIN_RECEP_F1_2"/>
    <property type="match status" value="2"/>
</dbReference>
<feature type="compositionally biased region" description="Polar residues" evidence="14">
    <location>
        <begin position="724"/>
        <end position="743"/>
    </location>
</feature>
<evidence type="ECO:0000256" key="5">
    <source>
        <dbReference type="ARBA" id="ARBA00022753"/>
    </source>
</evidence>
<dbReference type="InterPro" id="IPR000355">
    <property type="entry name" value="Chemokine_rcpt"/>
</dbReference>
<protein>
    <submittedName>
        <fullName evidence="17">CXCR3 protein</fullName>
    </submittedName>
</protein>
<gene>
    <name evidence="17" type="primary">Cxcr3_0</name>
    <name evidence="17" type="ORF">GTO93_0015784</name>
</gene>
<dbReference type="InterPro" id="IPR017452">
    <property type="entry name" value="GPCR_Rhodpsn_7TM"/>
</dbReference>
<keyword evidence="10 13" id="KW-0675">Receptor</keyword>
<evidence type="ECO:0000256" key="2">
    <source>
        <dbReference type="ARBA" id="ARBA00004651"/>
    </source>
</evidence>
<feature type="transmembrane region" description="Helical" evidence="15">
    <location>
        <begin position="577"/>
        <end position="599"/>
    </location>
</feature>
<evidence type="ECO:0000256" key="4">
    <source>
        <dbReference type="ARBA" id="ARBA00022692"/>
    </source>
</evidence>
<dbReference type="PRINTS" id="PR00237">
    <property type="entry name" value="GPCRRHODOPSN"/>
</dbReference>
<evidence type="ECO:0000256" key="8">
    <source>
        <dbReference type="ARBA" id="ARBA00023136"/>
    </source>
</evidence>
<dbReference type="PRINTS" id="PR00657">
    <property type="entry name" value="CCCHEMOKINER"/>
</dbReference>
<evidence type="ECO:0000256" key="10">
    <source>
        <dbReference type="ARBA" id="ARBA00023170"/>
    </source>
</evidence>
<dbReference type="Gene3D" id="1.20.1070.10">
    <property type="entry name" value="Rhodopsin 7-helix transmembrane proteins"/>
    <property type="match status" value="2"/>
</dbReference>
<evidence type="ECO:0000256" key="1">
    <source>
        <dbReference type="ARBA" id="ARBA00004412"/>
    </source>
</evidence>
<dbReference type="SUPFAM" id="SSF81321">
    <property type="entry name" value="Family A G protein-coupled receptor-like"/>
    <property type="match status" value="2"/>
</dbReference>
<evidence type="ECO:0000313" key="17">
    <source>
        <dbReference type="EMBL" id="MBN3283019.1"/>
    </source>
</evidence>
<evidence type="ECO:0000313" key="18">
    <source>
        <dbReference type="Proteomes" id="UP001166093"/>
    </source>
</evidence>